<proteinExistence type="predicted"/>
<name>A0A6J7N0D1_9ZZZZ</name>
<evidence type="ECO:0000313" key="2">
    <source>
        <dbReference type="EMBL" id="CAB4985638.1"/>
    </source>
</evidence>
<organism evidence="2">
    <name type="scientific">freshwater metagenome</name>
    <dbReference type="NCBI Taxonomy" id="449393"/>
    <lineage>
        <taxon>unclassified sequences</taxon>
        <taxon>metagenomes</taxon>
        <taxon>ecological metagenomes</taxon>
    </lineage>
</organism>
<evidence type="ECO:0000256" key="1">
    <source>
        <dbReference type="SAM" id="MobiDB-lite"/>
    </source>
</evidence>
<protein>
    <submittedName>
        <fullName evidence="2">Unannotated protein</fullName>
    </submittedName>
</protein>
<feature type="region of interest" description="Disordered" evidence="1">
    <location>
        <begin position="28"/>
        <end position="60"/>
    </location>
</feature>
<gene>
    <name evidence="2" type="ORF">UFOPK3897_01398</name>
</gene>
<dbReference type="EMBL" id="CAFBOF010000044">
    <property type="protein sequence ID" value="CAB4985638.1"/>
    <property type="molecule type" value="Genomic_DNA"/>
</dbReference>
<dbReference type="AlphaFoldDB" id="A0A6J7N0D1"/>
<sequence>MDPTYRLHVERFARRDQDLFGRIWPRGKTKGARARARSAGVAPHRRSGGRGARPPAGDDIVEKTSKYAIFDEFDPPSRHSFGVVA</sequence>
<accession>A0A6J7N0D1</accession>
<reference evidence="2" key="1">
    <citation type="submission" date="2020-05" db="EMBL/GenBank/DDBJ databases">
        <authorList>
            <person name="Chiriac C."/>
            <person name="Salcher M."/>
            <person name="Ghai R."/>
            <person name="Kavagutti S V."/>
        </authorList>
    </citation>
    <scope>NUCLEOTIDE SEQUENCE</scope>
</reference>